<dbReference type="Gene3D" id="2.40.128.620">
    <property type="match status" value="2"/>
</dbReference>
<feature type="region of interest" description="Disordered" evidence="4">
    <location>
        <begin position="597"/>
        <end position="645"/>
    </location>
</feature>
<dbReference type="OrthoDB" id="6268881at2759"/>
<evidence type="ECO:0000256" key="4">
    <source>
        <dbReference type="SAM" id="MobiDB-lite"/>
    </source>
</evidence>
<dbReference type="SMART" id="SM00192">
    <property type="entry name" value="LDLa"/>
    <property type="match status" value="2"/>
</dbReference>
<reference evidence="7" key="1">
    <citation type="submission" date="2016-04" db="UniProtKB">
        <authorList>
            <consortium name="WormBaseParasite"/>
        </authorList>
    </citation>
    <scope>IDENTIFICATION</scope>
</reference>
<feature type="region of interest" description="Disordered" evidence="4">
    <location>
        <begin position="557"/>
        <end position="578"/>
    </location>
</feature>
<dbReference type="InterPro" id="IPR002172">
    <property type="entry name" value="LDrepeatLR_classA_rpt"/>
</dbReference>
<feature type="compositionally biased region" description="Gly residues" evidence="4">
    <location>
        <begin position="252"/>
        <end position="290"/>
    </location>
</feature>
<feature type="region of interest" description="Disordered" evidence="4">
    <location>
        <begin position="236"/>
        <end position="290"/>
    </location>
</feature>
<dbReference type="Proteomes" id="UP000282613">
    <property type="component" value="Unassembled WGS sequence"/>
</dbReference>
<feature type="compositionally biased region" description="Acidic residues" evidence="4">
    <location>
        <begin position="624"/>
        <end position="637"/>
    </location>
</feature>
<feature type="region of interest" description="Disordered" evidence="4">
    <location>
        <begin position="680"/>
        <end position="722"/>
    </location>
</feature>
<evidence type="ECO:0000256" key="2">
    <source>
        <dbReference type="ARBA" id="ARBA00023157"/>
    </source>
</evidence>
<feature type="compositionally biased region" description="Polar residues" evidence="4">
    <location>
        <begin position="680"/>
        <end position="689"/>
    </location>
</feature>
<dbReference type="PRINTS" id="PR00261">
    <property type="entry name" value="LDLRECEPTOR"/>
</dbReference>
<evidence type="ECO:0000256" key="3">
    <source>
        <dbReference type="PROSITE-ProRule" id="PRU00124"/>
    </source>
</evidence>
<gene>
    <name evidence="5" type="ORF">TASK_LOCUS3229</name>
</gene>
<dbReference type="GO" id="GO:0072669">
    <property type="term" value="C:tRNA-splicing ligase complex"/>
    <property type="evidence" value="ECO:0007669"/>
    <property type="project" value="TreeGrafter"/>
</dbReference>
<name>A0A158R759_TAEAS</name>
<evidence type="ECO:0000256" key="1">
    <source>
        <dbReference type="ARBA" id="ARBA00007218"/>
    </source>
</evidence>
<dbReference type="PANTHER" id="PTHR31353:SF1">
    <property type="entry name" value="PROTEIN FAM98B"/>
    <property type="match status" value="1"/>
</dbReference>
<dbReference type="EMBL" id="UYRS01018292">
    <property type="protein sequence ID" value="VDK31475.1"/>
    <property type="molecule type" value="Genomic_DNA"/>
</dbReference>
<evidence type="ECO:0000313" key="7">
    <source>
        <dbReference type="WBParaSite" id="TASK_0000322801-mRNA-1"/>
    </source>
</evidence>
<feature type="compositionally biased region" description="Polar residues" evidence="4">
    <location>
        <begin position="605"/>
        <end position="623"/>
    </location>
</feature>
<dbReference type="PANTHER" id="PTHR31353">
    <property type="entry name" value="FAM98"/>
    <property type="match status" value="1"/>
</dbReference>
<keyword evidence="2" id="KW-1015">Disulfide bond</keyword>
<comment type="similarity">
    <text evidence="1">Belongs to the FAM98 family.</text>
</comment>
<sequence>MSVIERPIIERFTSLNDRAVTLRFLCAELIVARKGSKKSKQKSKKSQITADLTDHLKRACLTLNMPRPPPDIDVSKLLSLLLKSVTKAISSAPPDYLGKPMLPLEGLSEKQWSEVYRMGQILDAEYTSRRETLIKRADCTVQSFKWSDRAKSKLEEIEAAYTPLRAAMQASPWGDVVPHLLAARNVQLLRQEKTSGSAAREFTSCPLNRILMAGQVPDRGGRTWEVEAPLPEMPAFQKRRAGGGRGGRARGGRGGGGGGHGGYSGDSGSGGAGGAGGGAGGGRGGAGGGRGGAGGGVSYGSFGSRPPSGISFGTQDVQSLVQNDISFQDDGDDDESGCVDGLVRNASCPNQTFYCCEDAKCLPLSDVCNERQDCIGLSDESASACEWKKNHSGDFVNMTLIWNDAFTPCPLDYPFVCPKDNTCLAVGAICNGLTDCSDGFDESAVVCRAVLGYEEASISQTPLNHSTVLMEPSDADIITTNRTLEGLDETTINYNKTDFSSFEEVIEVGGNSTKQLCKSPENANAITADISIEAGNSSNDHSTTVADVKCAEMASNCTQGGPKSDQENPEGEFSNNTTLEATRTTLSEEEEFIDVKGCTVVPEITQPSGESLTTESFSNSDYNSTEEAETNEAEENSDQTVTTYSMAEESIKKTTKTYIDTEIGQIVAGASEPNLNSCSVIEEQSTPSSETANENPTAETEKLTLVPSFESTSNLSNIEQENKDSTIEGLAELNNNTGGNDTSHSLEADLRSNYSNNILTEPPVKFLNEPIEFPHTTESTLAESTSVPCNPLCKMDKSEAESFNKSGIGFLHHSYNFTDGLTLKKADIQSIMARGSETESEIAFPPLWIARISSGSFFLCYGVLLADDGPSRWVLIPASCGRYLQSSAMLVHFGAGIDNYEIVARVEQGESDRDARNGFSLLQLNSSENIKHFIPRGTALTGSRNDAEATCKLLAPRHGYIYSFQLQNVAAEDPISGLGGVLTCTNLTLGFYLEGADCYQGQIGWPVLVSVVTSDVLKWIWLTTGKLKVCGFAGDNGESFPWFTYFNLTTQSGGLCLGVYTQNGTFPLITSVRCLRQCLQSMDSMSEGCVLENVLSDNSWGELCAAKNIIQRSSAAVSPWLQCLVAHLASPDKKGVRFERVRVSAFKDCAGERFYSPFMVEQGLCISAVGAELNCSMWGEAGLVQCQRATDGLWEFVGVTQACFRTSQQRWFMRVMEL</sequence>
<evidence type="ECO:0000313" key="6">
    <source>
        <dbReference type="Proteomes" id="UP000282613"/>
    </source>
</evidence>
<dbReference type="InterPro" id="IPR036055">
    <property type="entry name" value="LDL_receptor-like_sf"/>
</dbReference>
<feature type="compositionally biased region" description="Polar residues" evidence="4">
    <location>
        <begin position="709"/>
        <end position="719"/>
    </location>
</feature>
<dbReference type="WBParaSite" id="TASK_0000322801-mRNA-1">
    <property type="protein sequence ID" value="TASK_0000322801-mRNA-1"/>
    <property type="gene ID" value="TASK_0000322801"/>
</dbReference>
<dbReference type="Pfam" id="PF10239">
    <property type="entry name" value="DUF2465"/>
    <property type="match status" value="1"/>
</dbReference>
<dbReference type="SUPFAM" id="SSF57424">
    <property type="entry name" value="LDL receptor-like module"/>
    <property type="match status" value="1"/>
</dbReference>
<dbReference type="PROSITE" id="PS50068">
    <property type="entry name" value="LDLRA_2"/>
    <property type="match status" value="2"/>
</dbReference>
<accession>A0A158R759</accession>
<proteinExistence type="inferred from homology"/>
<evidence type="ECO:0000313" key="5">
    <source>
        <dbReference type="EMBL" id="VDK31475.1"/>
    </source>
</evidence>
<feature type="compositionally biased region" description="Basic residues" evidence="4">
    <location>
        <begin position="237"/>
        <end position="251"/>
    </location>
</feature>
<reference evidence="5 6" key="2">
    <citation type="submission" date="2018-11" db="EMBL/GenBank/DDBJ databases">
        <authorList>
            <consortium name="Pathogen Informatics"/>
        </authorList>
    </citation>
    <scope>NUCLEOTIDE SEQUENCE [LARGE SCALE GENOMIC DNA]</scope>
</reference>
<dbReference type="AlphaFoldDB" id="A0A158R759"/>
<comment type="caution">
    <text evidence="3">Lacks conserved residue(s) required for the propagation of feature annotation.</text>
</comment>
<keyword evidence="6" id="KW-1185">Reference proteome</keyword>
<dbReference type="InterPro" id="IPR018797">
    <property type="entry name" value="FAM98"/>
</dbReference>
<organism evidence="7">
    <name type="scientific">Taenia asiatica</name>
    <name type="common">Asian tapeworm</name>
    <dbReference type="NCBI Taxonomy" id="60517"/>
    <lineage>
        <taxon>Eukaryota</taxon>
        <taxon>Metazoa</taxon>
        <taxon>Spiralia</taxon>
        <taxon>Lophotrochozoa</taxon>
        <taxon>Platyhelminthes</taxon>
        <taxon>Cestoda</taxon>
        <taxon>Eucestoda</taxon>
        <taxon>Cyclophyllidea</taxon>
        <taxon>Taeniidae</taxon>
        <taxon>Taenia</taxon>
    </lineage>
</organism>
<dbReference type="STRING" id="60517.A0A158R759"/>
<protein>
    <submittedName>
        <fullName evidence="7">Enteropeptidase</fullName>
    </submittedName>
</protein>